<sequence>MNHFWLSLGTGLVAGGVDVIPMLLKKFPKASCLSAFIQYVVVAIVIFHIHLPGLSWWLEGALVSLAMALPVLVLVAEKERKSVPVIAVNALVLGVLIAWVKVSF</sequence>
<dbReference type="Proteomes" id="UP000004892">
    <property type="component" value="Unassembled WGS sequence"/>
</dbReference>
<reference evidence="2 3" key="1">
    <citation type="submission" date="2012-01" db="EMBL/GenBank/DDBJ databases">
        <title>The Genome Sequence of Odoribacter laneus YIT 12061.</title>
        <authorList>
            <consortium name="The Broad Institute Genome Sequencing Platform"/>
            <person name="Earl A."/>
            <person name="Ward D."/>
            <person name="Feldgarden M."/>
            <person name="Gevers D."/>
            <person name="Morotomi M."/>
            <person name="Young S.K."/>
            <person name="Zeng Q."/>
            <person name="Gargeya S."/>
            <person name="Fitzgerald M."/>
            <person name="Haas B."/>
            <person name="Abouelleil A."/>
            <person name="Alvarado L."/>
            <person name="Arachchi H.M."/>
            <person name="Berlin A."/>
            <person name="Chapman S.B."/>
            <person name="Gearin G."/>
            <person name="Goldberg J."/>
            <person name="Griggs A."/>
            <person name="Gujja S."/>
            <person name="Hansen M."/>
            <person name="Heiman D."/>
            <person name="Howarth C."/>
            <person name="Larimer J."/>
            <person name="Lui A."/>
            <person name="MacDonald P.J.P."/>
            <person name="McCowen C."/>
            <person name="Montmayeur A."/>
            <person name="Murphy C."/>
            <person name="Neiman D."/>
            <person name="Pearson M."/>
            <person name="Priest M."/>
            <person name="Roberts A."/>
            <person name="Saif S."/>
            <person name="Shea T."/>
            <person name="Sisk P."/>
            <person name="Stolte C."/>
            <person name="Sykes S."/>
            <person name="Wortman J."/>
            <person name="Nusbaum C."/>
            <person name="Birren B."/>
        </authorList>
    </citation>
    <scope>NUCLEOTIDE SEQUENCE [LARGE SCALE GENOMIC DNA]</scope>
    <source>
        <strain evidence="2 3">YIT 12061</strain>
    </source>
</reference>
<name>H1DEI6_9BACT</name>
<comment type="caution">
    <text evidence="2">The sequence shown here is derived from an EMBL/GenBank/DDBJ whole genome shotgun (WGS) entry which is preliminary data.</text>
</comment>
<organism evidence="2 3">
    <name type="scientific">Odoribacter laneus YIT 12061</name>
    <dbReference type="NCBI Taxonomy" id="742817"/>
    <lineage>
        <taxon>Bacteria</taxon>
        <taxon>Pseudomonadati</taxon>
        <taxon>Bacteroidota</taxon>
        <taxon>Bacteroidia</taxon>
        <taxon>Bacteroidales</taxon>
        <taxon>Odoribacteraceae</taxon>
        <taxon>Odoribacter</taxon>
    </lineage>
</organism>
<dbReference type="PATRIC" id="fig|742817.3.peg.719"/>
<feature type="transmembrane region" description="Helical" evidence="1">
    <location>
        <begin position="31"/>
        <end position="50"/>
    </location>
</feature>
<gene>
    <name evidence="2" type="ORF">HMPREF9449_00672</name>
</gene>
<dbReference type="HOGENOM" id="CLU_165293_0_0_10"/>
<dbReference type="EMBL" id="ADMC01000008">
    <property type="protein sequence ID" value="EHP49886.1"/>
    <property type="molecule type" value="Genomic_DNA"/>
</dbReference>
<dbReference type="RefSeq" id="WP_009135820.1">
    <property type="nucleotide sequence ID" value="NZ_JH594596.1"/>
</dbReference>
<dbReference type="eggNOG" id="ENOG5032S18">
    <property type="taxonomic scope" value="Bacteria"/>
</dbReference>
<protein>
    <submittedName>
        <fullName evidence="2">Uncharacterized protein</fullName>
    </submittedName>
</protein>
<accession>H1DEI6</accession>
<feature type="transmembrane region" description="Helical" evidence="1">
    <location>
        <begin position="6"/>
        <end position="24"/>
    </location>
</feature>
<proteinExistence type="predicted"/>
<evidence type="ECO:0000313" key="3">
    <source>
        <dbReference type="Proteomes" id="UP000004892"/>
    </source>
</evidence>
<evidence type="ECO:0000256" key="1">
    <source>
        <dbReference type="SAM" id="Phobius"/>
    </source>
</evidence>
<feature type="transmembrane region" description="Helical" evidence="1">
    <location>
        <begin position="83"/>
        <end position="102"/>
    </location>
</feature>
<keyword evidence="1" id="KW-0472">Membrane</keyword>
<evidence type="ECO:0000313" key="2">
    <source>
        <dbReference type="EMBL" id="EHP49886.1"/>
    </source>
</evidence>
<keyword evidence="1" id="KW-1133">Transmembrane helix</keyword>
<feature type="transmembrane region" description="Helical" evidence="1">
    <location>
        <begin position="56"/>
        <end position="76"/>
    </location>
</feature>
<dbReference type="AlphaFoldDB" id="H1DEI6"/>
<keyword evidence="1" id="KW-0812">Transmembrane</keyword>
<dbReference type="GeneID" id="98068301"/>
<keyword evidence="3" id="KW-1185">Reference proteome</keyword>